<dbReference type="InterPro" id="IPR036047">
    <property type="entry name" value="F-box-like_dom_sf"/>
</dbReference>
<dbReference type="InterPro" id="IPR036875">
    <property type="entry name" value="Znf_CCHC_sf"/>
</dbReference>
<dbReference type="InterPro" id="IPR044997">
    <property type="entry name" value="F-box_plant"/>
</dbReference>
<dbReference type="PROSITE" id="PS50158">
    <property type="entry name" value="ZF_CCHC"/>
    <property type="match status" value="1"/>
</dbReference>
<sequence length="284" mass="31691">MESPPLKLNVARDEDRISDLPDELLLRILARLDLRDAVRAGAASTRWRHLPHQLSVLLLGVSRFRRATLVESMDAFAAALLSVCPPAERSCECQRSHAIKALALCFYLSAPHLSSIGRALEDVVSRGKTKWIEFRISPPPGDNTAPELTEFGQQFMSFCRAYQVAFRWLTSLTLENLAFGDSDVTDLISNCVKLESLALRACRMRYPQNKNKGKNKPVFNKPTKTTTFKKKKFNKAELECYACGKPGHFSKECPECADRRGKASSKTINMVTASNTDGYGAQMT</sequence>
<protein>
    <recommendedName>
        <fullName evidence="2">CCHC-type domain-containing protein</fullName>
    </recommendedName>
</protein>
<evidence type="ECO:0000313" key="1">
    <source>
        <dbReference type="EnsemblPlants" id="EMT09053"/>
    </source>
</evidence>
<organism evidence="1">
    <name type="scientific">Aegilops tauschii</name>
    <name type="common">Tausch's goatgrass</name>
    <name type="synonym">Aegilops squarrosa</name>
    <dbReference type="NCBI Taxonomy" id="37682"/>
    <lineage>
        <taxon>Eukaryota</taxon>
        <taxon>Viridiplantae</taxon>
        <taxon>Streptophyta</taxon>
        <taxon>Embryophyta</taxon>
        <taxon>Tracheophyta</taxon>
        <taxon>Spermatophyta</taxon>
        <taxon>Magnoliopsida</taxon>
        <taxon>Liliopsida</taxon>
        <taxon>Poales</taxon>
        <taxon>Poaceae</taxon>
        <taxon>BOP clade</taxon>
        <taxon>Pooideae</taxon>
        <taxon>Triticodae</taxon>
        <taxon>Triticeae</taxon>
        <taxon>Triticinae</taxon>
        <taxon>Aegilops</taxon>
    </lineage>
</organism>
<dbReference type="Pfam" id="PF12937">
    <property type="entry name" value="F-box-like"/>
    <property type="match status" value="1"/>
</dbReference>
<dbReference type="Pfam" id="PF00098">
    <property type="entry name" value="zf-CCHC"/>
    <property type="match status" value="1"/>
</dbReference>
<accession>M8C1I7</accession>
<dbReference type="Gene3D" id="1.20.1280.50">
    <property type="match status" value="1"/>
</dbReference>
<dbReference type="AlphaFoldDB" id="M8C1I7"/>
<dbReference type="InterPro" id="IPR001810">
    <property type="entry name" value="F-box_dom"/>
</dbReference>
<reference evidence="1" key="1">
    <citation type="submission" date="2015-06" db="UniProtKB">
        <authorList>
            <consortium name="EnsemblPlants"/>
        </authorList>
    </citation>
    <scope>IDENTIFICATION</scope>
</reference>
<dbReference type="ExpressionAtlas" id="M8C1I7">
    <property type="expression patterns" value="baseline"/>
</dbReference>
<dbReference type="PANTHER" id="PTHR32153">
    <property type="entry name" value="OJ000223_09.16 PROTEIN"/>
    <property type="match status" value="1"/>
</dbReference>
<name>M8C1I7_AEGTA</name>
<proteinExistence type="predicted"/>
<dbReference type="PROSITE" id="PS50181">
    <property type="entry name" value="FBOX"/>
    <property type="match status" value="1"/>
</dbReference>
<dbReference type="GO" id="GO:0008270">
    <property type="term" value="F:zinc ion binding"/>
    <property type="evidence" value="ECO:0007669"/>
    <property type="project" value="InterPro"/>
</dbReference>
<dbReference type="EnsemblPlants" id="EMT09053">
    <property type="protein sequence ID" value="EMT09053"/>
    <property type="gene ID" value="F775_43275"/>
</dbReference>
<dbReference type="SUPFAM" id="SSF81383">
    <property type="entry name" value="F-box domain"/>
    <property type="match status" value="1"/>
</dbReference>
<dbReference type="GO" id="GO:0003676">
    <property type="term" value="F:nucleic acid binding"/>
    <property type="evidence" value="ECO:0007669"/>
    <property type="project" value="InterPro"/>
</dbReference>
<dbReference type="SMART" id="SM00343">
    <property type="entry name" value="ZnF_C2HC"/>
    <property type="match status" value="1"/>
</dbReference>
<evidence type="ECO:0008006" key="2">
    <source>
        <dbReference type="Google" id="ProtNLM"/>
    </source>
</evidence>
<dbReference type="SUPFAM" id="SSF57756">
    <property type="entry name" value="Retrovirus zinc finger-like domains"/>
    <property type="match status" value="1"/>
</dbReference>
<dbReference type="Gene3D" id="4.10.60.10">
    <property type="entry name" value="Zinc finger, CCHC-type"/>
    <property type="match status" value="1"/>
</dbReference>
<dbReference type="InterPro" id="IPR001878">
    <property type="entry name" value="Znf_CCHC"/>
</dbReference>